<dbReference type="PROSITE" id="PS50893">
    <property type="entry name" value="ABC_TRANSPORTER_2"/>
    <property type="match status" value="1"/>
</dbReference>
<comment type="similarity">
    <text evidence="2">Belongs to the ABC transporter superfamily. ABCG family. Eye pigment precursor importer (TC 3.A.1.204) subfamily.</text>
</comment>
<dbReference type="Proteomes" id="UP000011083">
    <property type="component" value="Unassembled WGS sequence"/>
</dbReference>
<organism evidence="12 13">
    <name type="scientific">Acanthamoeba castellanii (strain ATCC 30010 / Neff)</name>
    <dbReference type="NCBI Taxonomy" id="1257118"/>
    <lineage>
        <taxon>Eukaryota</taxon>
        <taxon>Amoebozoa</taxon>
        <taxon>Discosea</taxon>
        <taxon>Longamoebia</taxon>
        <taxon>Centramoebida</taxon>
        <taxon>Acanthamoebidae</taxon>
        <taxon>Acanthamoeba</taxon>
    </lineage>
</organism>
<protein>
    <submittedName>
        <fullName evidence="12">ABC2 type transporter superfamily protein</fullName>
    </submittedName>
</protein>
<evidence type="ECO:0000256" key="8">
    <source>
        <dbReference type="ARBA" id="ARBA00023136"/>
    </source>
</evidence>
<dbReference type="CDD" id="cd03213">
    <property type="entry name" value="ABCG_EPDR"/>
    <property type="match status" value="1"/>
</dbReference>
<dbReference type="SUPFAM" id="SSF52540">
    <property type="entry name" value="P-loop containing nucleoside triphosphate hydrolases"/>
    <property type="match status" value="1"/>
</dbReference>
<dbReference type="PROSITE" id="PS00211">
    <property type="entry name" value="ABC_TRANSPORTER_1"/>
    <property type="match status" value="1"/>
</dbReference>
<keyword evidence="13" id="KW-1185">Reference proteome</keyword>
<dbReference type="AlphaFoldDB" id="L8HBX9"/>
<feature type="transmembrane region" description="Helical" evidence="10">
    <location>
        <begin position="430"/>
        <end position="451"/>
    </location>
</feature>
<evidence type="ECO:0000256" key="4">
    <source>
        <dbReference type="ARBA" id="ARBA00022692"/>
    </source>
</evidence>
<evidence type="ECO:0000256" key="3">
    <source>
        <dbReference type="ARBA" id="ARBA00022448"/>
    </source>
</evidence>
<feature type="compositionally biased region" description="Acidic residues" evidence="9">
    <location>
        <begin position="1"/>
        <end position="10"/>
    </location>
</feature>
<evidence type="ECO:0000256" key="5">
    <source>
        <dbReference type="ARBA" id="ARBA00022741"/>
    </source>
</evidence>
<feature type="transmembrane region" description="Helical" evidence="10">
    <location>
        <begin position="471"/>
        <end position="496"/>
    </location>
</feature>
<dbReference type="InterPro" id="IPR052215">
    <property type="entry name" value="Plant_ABCG"/>
</dbReference>
<dbReference type="PANTHER" id="PTHR48042">
    <property type="entry name" value="ABC TRANSPORTER G FAMILY MEMBER 11"/>
    <property type="match status" value="1"/>
</dbReference>
<feature type="domain" description="ABC transporter" evidence="11">
    <location>
        <begin position="81"/>
        <end position="340"/>
    </location>
</feature>
<proteinExistence type="inferred from homology"/>
<evidence type="ECO:0000256" key="9">
    <source>
        <dbReference type="SAM" id="MobiDB-lite"/>
    </source>
</evidence>
<dbReference type="SMART" id="SM00382">
    <property type="entry name" value="AAA"/>
    <property type="match status" value="1"/>
</dbReference>
<comment type="subcellular location">
    <subcellularLocation>
        <location evidence="1">Membrane</location>
        <topology evidence="1">Multi-pass membrane protein</topology>
    </subcellularLocation>
</comment>
<dbReference type="VEuPathDB" id="AmoebaDB:ACA1_360500"/>
<feature type="transmembrane region" description="Helical" evidence="10">
    <location>
        <begin position="508"/>
        <end position="528"/>
    </location>
</feature>
<dbReference type="InterPro" id="IPR003593">
    <property type="entry name" value="AAA+_ATPase"/>
</dbReference>
<evidence type="ECO:0000313" key="13">
    <source>
        <dbReference type="Proteomes" id="UP000011083"/>
    </source>
</evidence>
<dbReference type="PANTHER" id="PTHR48042:SF11">
    <property type="entry name" value="ABC TRANSPORTER G FAMILY MEMBER 11"/>
    <property type="match status" value="1"/>
</dbReference>
<dbReference type="OMA" id="MCVNGFM"/>
<dbReference type="GO" id="GO:0005524">
    <property type="term" value="F:ATP binding"/>
    <property type="evidence" value="ECO:0007669"/>
    <property type="project" value="UniProtKB-KW"/>
</dbReference>
<feature type="transmembrane region" description="Helical" evidence="10">
    <location>
        <begin position="397"/>
        <end position="418"/>
    </location>
</feature>
<keyword evidence="6" id="KW-0067">ATP-binding</keyword>
<dbReference type="OrthoDB" id="26425at2759"/>
<dbReference type="Gene3D" id="3.40.50.300">
    <property type="entry name" value="P-loop containing nucleotide triphosphate hydrolases"/>
    <property type="match status" value="1"/>
</dbReference>
<dbReference type="GeneID" id="14924004"/>
<keyword evidence="5" id="KW-0547">Nucleotide-binding</keyword>
<dbReference type="InterPro" id="IPR017871">
    <property type="entry name" value="ABC_transporter-like_CS"/>
</dbReference>
<evidence type="ECO:0000313" key="12">
    <source>
        <dbReference type="EMBL" id="ELR23034.1"/>
    </source>
</evidence>
<dbReference type="GO" id="GO:0016020">
    <property type="term" value="C:membrane"/>
    <property type="evidence" value="ECO:0007669"/>
    <property type="project" value="UniProtKB-SubCell"/>
</dbReference>
<keyword evidence="8 10" id="KW-0472">Membrane</keyword>
<evidence type="ECO:0000256" key="2">
    <source>
        <dbReference type="ARBA" id="ARBA00005814"/>
    </source>
</evidence>
<dbReference type="InterPro" id="IPR013525">
    <property type="entry name" value="ABC2_TM"/>
</dbReference>
<reference evidence="12 13" key="1">
    <citation type="journal article" date="2013" name="Genome Biol.">
        <title>Genome of Acanthamoeba castellanii highlights extensive lateral gene transfer and early evolution of tyrosine kinase signaling.</title>
        <authorList>
            <person name="Clarke M."/>
            <person name="Lohan A.J."/>
            <person name="Liu B."/>
            <person name="Lagkouvardos I."/>
            <person name="Roy S."/>
            <person name="Zafar N."/>
            <person name="Bertelli C."/>
            <person name="Schilde C."/>
            <person name="Kianianmomeni A."/>
            <person name="Burglin T.R."/>
            <person name="Frech C."/>
            <person name="Turcotte B."/>
            <person name="Kopec K.O."/>
            <person name="Synnott J.M."/>
            <person name="Choo C."/>
            <person name="Paponov I."/>
            <person name="Finkler A."/>
            <person name="Soon Heng Tan C."/>
            <person name="Hutchins A.P."/>
            <person name="Weinmeier T."/>
            <person name="Rattei T."/>
            <person name="Chu J.S."/>
            <person name="Gimenez G."/>
            <person name="Irimia M."/>
            <person name="Rigden D.J."/>
            <person name="Fitzpatrick D.A."/>
            <person name="Lorenzo-Morales J."/>
            <person name="Bateman A."/>
            <person name="Chiu C.H."/>
            <person name="Tang P."/>
            <person name="Hegemann P."/>
            <person name="Fromm H."/>
            <person name="Raoult D."/>
            <person name="Greub G."/>
            <person name="Miranda-Saavedra D."/>
            <person name="Chen N."/>
            <person name="Nash P."/>
            <person name="Ginger M.L."/>
            <person name="Horn M."/>
            <person name="Schaap P."/>
            <person name="Caler L."/>
            <person name="Loftus B."/>
        </authorList>
    </citation>
    <scope>NUCLEOTIDE SEQUENCE [LARGE SCALE GENOMIC DNA]</scope>
    <source>
        <strain evidence="12 13">Neff</strain>
    </source>
</reference>
<feature type="transmembrane region" description="Helical" evidence="10">
    <location>
        <begin position="534"/>
        <end position="555"/>
    </location>
</feature>
<keyword evidence="7 10" id="KW-1133">Transmembrane helix</keyword>
<feature type="region of interest" description="Disordered" evidence="9">
    <location>
        <begin position="1"/>
        <end position="44"/>
    </location>
</feature>
<dbReference type="RefSeq" id="XP_004352511.1">
    <property type="nucleotide sequence ID" value="XM_004352459.1"/>
</dbReference>
<dbReference type="EMBL" id="KB007867">
    <property type="protein sequence ID" value="ELR23034.1"/>
    <property type="molecule type" value="Genomic_DNA"/>
</dbReference>
<evidence type="ECO:0000256" key="7">
    <source>
        <dbReference type="ARBA" id="ARBA00022989"/>
    </source>
</evidence>
<dbReference type="Pfam" id="PF01061">
    <property type="entry name" value="ABC2_membrane"/>
    <property type="match status" value="1"/>
</dbReference>
<dbReference type="InterPro" id="IPR003439">
    <property type="entry name" value="ABC_transporter-like_ATP-bd"/>
</dbReference>
<evidence type="ECO:0000259" key="11">
    <source>
        <dbReference type="PROSITE" id="PS50893"/>
    </source>
</evidence>
<name>L8HBX9_ACACF</name>
<dbReference type="InterPro" id="IPR027417">
    <property type="entry name" value="P-loop_NTPase"/>
</dbReference>
<evidence type="ECO:0000256" key="10">
    <source>
        <dbReference type="SAM" id="Phobius"/>
    </source>
</evidence>
<dbReference type="Pfam" id="PF00005">
    <property type="entry name" value="ABC_tran"/>
    <property type="match status" value="1"/>
</dbReference>
<evidence type="ECO:0000256" key="6">
    <source>
        <dbReference type="ARBA" id="ARBA00022840"/>
    </source>
</evidence>
<evidence type="ECO:0000256" key="1">
    <source>
        <dbReference type="ARBA" id="ARBA00004141"/>
    </source>
</evidence>
<keyword evidence="4 10" id="KW-0812">Transmembrane</keyword>
<keyword evidence="3" id="KW-0813">Transport</keyword>
<sequence>MHQAEEDLEMQEVASGLSSDEESKDERLPRSISHQISTDDEGDDYLSDDAQNQLLLPCDGLLESISEQGYNIGWRDLSYTAQARRLTKEPPFIVFRKGTAKKLLDNLEGFAAAGRLLAIMGPSGCGKTTFLDLLAGRVSSGVVEGQITVNGQPKSKRTKRLMAYVMQEDTLIGDLSVRSNLYYSALLRLPRSMPLKEKKKKVEQVIEELGLSDCANTIVGTPLRRGISGGQRRRVSIGMELITDPSILLLDEPTSGLDSKSAASVVEILLKLARDRNRTIICTIHSPSSHIFQMFDDLMVPQHTNPADHFLDLINYDFSGSGEIPHHVQKLVDNFPNSKAAQCNRKRIDRTGEEAFIERTRQLAKSLKGKYANGTWYQTLVLMRRTFVVFLKNPAIYWARIAMYFMLALMMGTLFFQISDKQDSIQDRISVLFFSVAFLTFMSIAAVPAFIEDKLLFVRERMNGAYRVSAYAMAQTLISIPFIVAIALIFSGTAYFLVGLKSSGFGHFLLDLSLALMVAEAMVVTVSALVPHLIIGLAVGAGFYGMFMLACGFFVKASNIPGWWIWLHYISFHKYAFEIFMYNEFKGQTYLCSLMGNGTYFCAYPNVSDHPSLQ</sequence>
<dbReference type="GO" id="GO:0140359">
    <property type="term" value="F:ABC-type transporter activity"/>
    <property type="evidence" value="ECO:0007669"/>
    <property type="project" value="InterPro"/>
</dbReference>
<accession>L8HBX9</accession>
<dbReference type="KEGG" id="acan:ACA1_360500"/>
<dbReference type="GO" id="GO:0016887">
    <property type="term" value="F:ATP hydrolysis activity"/>
    <property type="evidence" value="ECO:0007669"/>
    <property type="project" value="InterPro"/>
</dbReference>
<gene>
    <name evidence="12" type="ORF">ACA1_360500</name>
</gene>